<dbReference type="AlphaFoldDB" id="A0A9Q3D379"/>
<evidence type="ECO:0000313" key="3">
    <source>
        <dbReference type="Proteomes" id="UP000765509"/>
    </source>
</evidence>
<dbReference type="EMBL" id="AVOT02012701">
    <property type="protein sequence ID" value="MBW0494707.1"/>
    <property type="molecule type" value="Genomic_DNA"/>
</dbReference>
<feature type="compositionally biased region" description="Basic and acidic residues" evidence="1">
    <location>
        <begin position="48"/>
        <end position="57"/>
    </location>
</feature>
<feature type="compositionally biased region" description="Basic residues" evidence="1">
    <location>
        <begin position="76"/>
        <end position="88"/>
    </location>
</feature>
<gene>
    <name evidence="2" type="ORF">O181_034422</name>
</gene>
<comment type="caution">
    <text evidence="2">The sequence shown here is derived from an EMBL/GenBank/DDBJ whole genome shotgun (WGS) entry which is preliminary data.</text>
</comment>
<dbReference type="Proteomes" id="UP000765509">
    <property type="component" value="Unassembled WGS sequence"/>
</dbReference>
<accession>A0A9Q3D379</accession>
<dbReference type="OrthoDB" id="3929326at2759"/>
<sequence>MRDSYLGTFKIIKLVGKNAVEVKLTKTFSRKHPVFLIILVKPYHQTDENTFPKRKEVPSPGKVVEEDSPGPVKRIPNNRKIKNNRKDHRHYLVRLKGHAAEK</sequence>
<name>A0A9Q3D379_9BASI</name>
<feature type="region of interest" description="Disordered" evidence="1">
    <location>
        <begin position="48"/>
        <end position="88"/>
    </location>
</feature>
<keyword evidence="3" id="KW-1185">Reference proteome</keyword>
<evidence type="ECO:0000313" key="2">
    <source>
        <dbReference type="EMBL" id="MBW0494707.1"/>
    </source>
</evidence>
<reference evidence="2" key="1">
    <citation type="submission" date="2021-03" db="EMBL/GenBank/DDBJ databases">
        <title>Draft genome sequence of rust myrtle Austropuccinia psidii MF-1, a brazilian biotype.</title>
        <authorList>
            <person name="Quecine M.C."/>
            <person name="Pachon D.M.R."/>
            <person name="Bonatelli M.L."/>
            <person name="Correr F.H."/>
            <person name="Franceschini L.M."/>
            <person name="Leite T.F."/>
            <person name="Margarido G.R.A."/>
            <person name="Almeida C.A."/>
            <person name="Ferrarezi J.A."/>
            <person name="Labate C.A."/>
        </authorList>
    </citation>
    <scope>NUCLEOTIDE SEQUENCE</scope>
    <source>
        <strain evidence="2">MF-1</strain>
    </source>
</reference>
<organism evidence="2 3">
    <name type="scientific">Austropuccinia psidii MF-1</name>
    <dbReference type="NCBI Taxonomy" id="1389203"/>
    <lineage>
        <taxon>Eukaryota</taxon>
        <taxon>Fungi</taxon>
        <taxon>Dikarya</taxon>
        <taxon>Basidiomycota</taxon>
        <taxon>Pucciniomycotina</taxon>
        <taxon>Pucciniomycetes</taxon>
        <taxon>Pucciniales</taxon>
        <taxon>Sphaerophragmiaceae</taxon>
        <taxon>Austropuccinia</taxon>
    </lineage>
</organism>
<protein>
    <submittedName>
        <fullName evidence="2">Uncharacterized protein</fullName>
    </submittedName>
</protein>
<proteinExistence type="predicted"/>
<evidence type="ECO:0000256" key="1">
    <source>
        <dbReference type="SAM" id="MobiDB-lite"/>
    </source>
</evidence>